<gene>
    <name evidence="12" type="ORF">KMZ93_19835</name>
</gene>
<keyword evidence="5" id="KW-0547">Nucleotide-binding</keyword>
<evidence type="ECO:0000313" key="12">
    <source>
        <dbReference type="EMBL" id="QWG26072.1"/>
    </source>
</evidence>
<reference evidence="12 13" key="1">
    <citation type="submission" date="2021-06" db="EMBL/GenBank/DDBJ databases">
        <title>Bradyrhizobium sp. S2-11-4 Genome sequencing.</title>
        <authorList>
            <person name="Jin L."/>
        </authorList>
    </citation>
    <scope>NUCLEOTIDE SEQUENCE [LARGE SCALE GENOMIC DNA]</scope>
    <source>
        <strain evidence="12 13">S2-11-4</strain>
    </source>
</reference>
<dbReference type="InterPro" id="IPR051120">
    <property type="entry name" value="ABC_AA/LPS_Transport"/>
</dbReference>
<keyword evidence="7 10" id="KW-1133">Transmembrane helix</keyword>
<dbReference type="SMART" id="SM00382">
    <property type="entry name" value="AAA"/>
    <property type="match status" value="1"/>
</dbReference>
<dbReference type="InterPro" id="IPR003439">
    <property type="entry name" value="ABC_transporter-like_ATP-bd"/>
</dbReference>
<proteinExistence type="predicted"/>
<evidence type="ECO:0000256" key="5">
    <source>
        <dbReference type="ARBA" id="ARBA00022741"/>
    </source>
</evidence>
<evidence type="ECO:0000256" key="3">
    <source>
        <dbReference type="ARBA" id="ARBA00022475"/>
    </source>
</evidence>
<feature type="transmembrane region" description="Helical" evidence="10">
    <location>
        <begin position="31"/>
        <end position="51"/>
    </location>
</feature>
<dbReference type="GO" id="GO:0005524">
    <property type="term" value="F:ATP binding"/>
    <property type="evidence" value="ECO:0007669"/>
    <property type="project" value="UniProtKB-KW"/>
</dbReference>
<dbReference type="PANTHER" id="PTHR45772:SF2">
    <property type="entry name" value="ABC TRANSPORTER ATP-BINDING PROTEIN"/>
    <property type="match status" value="1"/>
</dbReference>
<keyword evidence="4 10" id="KW-0812">Transmembrane</keyword>
<dbReference type="PROSITE" id="PS50893">
    <property type="entry name" value="ABC_TRANSPORTER_2"/>
    <property type="match status" value="1"/>
</dbReference>
<dbReference type="InterPro" id="IPR043428">
    <property type="entry name" value="LivM-like"/>
</dbReference>
<protein>
    <submittedName>
        <fullName evidence="12">ATP-binding cassette domain-containing protein</fullName>
    </submittedName>
</protein>
<evidence type="ECO:0000259" key="11">
    <source>
        <dbReference type="PROSITE" id="PS50893"/>
    </source>
</evidence>
<dbReference type="AlphaFoldDB" id="A0A975P2R4"/>
<organism evidence="12 13">
    <name type="scientific">Bradyrhizobium sediminis</name>
    <dbReference type="NCBI Taxonomy" id="2840469"/>
    <lineage>
        <taxon>Bacteria</taxon>
        <taxon>Pseudomonadati</taxon>
        <taxon>Pseudomonadota</taxon>
        <taxon>Alphaproteobacteria</taxon>
        <taxon>Hyphomicrobiales</taxon>
        <taxon>Nitrobacteraceae</taxon>
        <taxon>Bradyrhizobium</taxon>
    </lineage>
</organism>
<evidence type="ECO:0000256" key="2">
    <source>
        <dbReference type="ARBA" id="ARBA00022448"/>
    </source>
</evidence>
<evidence type="ECO:0000256" key="7">
    <source>
        <dbReference type="ARBA" id="ARBA00022989"/>
    </source>
</evidence>
<evidence type="ECO:0000313" key="13">
    <source>
        <dbReference type="Proteomes" id="UP000676951"/>
    </source>
</evidence>
<dbReference type="InterPro" id="IPR001851">
    <property type="entry name" value="ABC_transp_permease"/>
</dbReference>
<feature type="transmembrane region" description="Helical" evidence="10">
    <location>
        <begin position="116"/>
        <end position="139"/>
    </location>
</feature>
<feature type="transmembrane region" description="Helical" evidence="10">
    <location>
        <begin position="159"/>
        <end position="178"/>
    </location>
</feature>
<dbReference type="CDD" id="cd06581">
    <property type="entry name" value="TM_PBP1_LivM_like"/>
    <property type="match status" value="1"/>
</dbReference>
<evidence type="ECO:0000256" key="1">
    <source>
        <dbReference type="ARBA" id="ARBA00004651"/>
    </source>
</evidence>
<keyword evidence="8 10" id="KW-0472">Membrane</keyword>
<comment type="function">
    <text evidence="9">Involved in beta-(1--&gt;2)glucan export. Transmembrane domains (TMD) form a pore in the inner membrane and the ATP-binding domain (NBD) is responsible for energy generation.</text>
</comment>
<sequence length="596" mass="61847">MPRPLLRVALAALVAAAVIVAGPWVLDTYTVNILVRAFFVAIAALTVDVLWGISGTLTFGQSAFFGIGGYALAIVFTQFGFGPGAALLAFAAALGVAAAVAGAVGWLSFYPGSTPLYASVISLVLPIVLVQILYSGGTFSGSSSGLVGFESFDLTLESWFRLSGLAVIVTLVATWIALRSDAGRVLGAMRDNDERCTYLGIDTARVRIGLLVVAAVVAALAGFGYVGFGGVAAPENAGFVFGTQLVVMVALGGRGSLIGAVVGALVIEVASAYLSSSLPFIWELIVGVAFVVVIIVLPGGLLGGLRDLVRAVHRRVAPAPAPVAAPVILATLEHTVAAPDRDDIVVEVAGLCKNFGSLTVLSAISFTARQGELVSLVGPNGAGKTTLIRCLADGRERSEGSVRIAGHSIERLPADRIVGLGLGRKFQAASVFETLSVADCLRVARVRKERPSLIGTSPILALPAAARAVVESSGLAERLGDEARFLSHGLKQALELAMVLALEPKVLLLDEPTAGLTRAERQGFADILTGLVASDRLCVLIIEHDLDFVRLISSRIIVLHQGRIALDGSVADVVDSPLVREIYTGRPAPDHCGVTA</sequence>
<feature type="transmembrane region" description="Helical" evidence="10">
    <location>
        <begin position="208"/>
        <end position="226"/>
    </location>
</feature>
<keyword evidence="2" id="KW-0813">Transport</keyword>
<evidence type="ECO:0000256" key="4">
    <source>
        <dbReference type="ARBA" id="ARBA00022692"/>
    </source>
</evidence>
<dbReference type="GO" id="GO:0005886">
    <property type="term" value="C:plasma membrane"/>
    <property type="evidence" value="ECO:0007669"/>
    <property type="project" value="UniProtKB-SubCell"/>
</dbReference>
<dbReference type="Proteomes" id="UP000676951">
    <property type="component" value="Chromosome"/>
</dbReference>
<dbReference type="InterPro" id="IPR027417">
    <property type="entry name" value="P-loop_NTPase"/>
</dbReference>
<name>A0A975P2R4_9BRAD</name>
<evidence type="ECO:0000256" key="6">
    <source>
        <dbReference type="ARBA" id="ARBA00022840"/>
    </source>
</evidence>
<dbReference type="EMBL" id="CP076136">
    <property type="protein sequence ID" value="QWG26072.1"/>
    <property type="molecule type" value="Genomic_DNA"/>
</dbReference>
<dbReference type="SUPFAM" id="SSF52540">
    <property type="entry name" value="P-loop containing nucleoside triphosphate hydrolases"/>
    <property type="match status" value="1"/>
</dbReference>
<comment type="subcellular location">
    <subcellularLocation>
        <location evidence="1">Cell membrane</location>
        <topology evidence="1">Multi-pass membrane protein</topology>
    </subcellularLocation>
</comment>
<feature type="transmembrane region" description="Helical" evidence="10">
    <location>
        <begin position="280"/>
        <end position="305"/>
    </location>
</feature>
<dbReference type="InterPro" id="IPR003593">
    <property type="entry name" value="AAA+_ATPase"/>
</dbReference>
<keyword evidence="13" id="KW-1185">Reference proteome</keyword>
<feature type="domain" description="ABC transporter" evidence="11">
    <location>
        <begin position="346"/>
        <end position="586"/>
    </location>
</feature>
<keyword evidence="6 12" id="KW-0067">ATP-binding</keyword>
<evidence type="ECO:0000256" key="10">
    <source>
        <dbReference type="SAM" id="Phobius"/>
    </source>
</evidence>
<accession>A0A975P2R4</accession>
<evidence type="ECO:0000256" key="8">
    <source>
        <dbReference type="ARBA" id="ARBA00023136"/>
    </source>
</evidence>
<dbReference type="GO" id="GO:0016887">
    <property type="term" value="F:ATP hydrolysis activity"/>
    <property type="evidence" value="ECO:0007669"/>
    <property type="project" value="InterPro"/>
</dbReference>
<evidence type="ECO:0000256" key="9">
    <source>
        <dbReference type="ARBA" id="ARBA00024722"/>
    </source>
</evidence>
<keyword evidence="3" id="KW-1003">Cell membrane</keyword>
<dbReference type="Pfam" id="PF02653">
    <property type="entry name" value="BPD_transp_2"/>
    <property type="match status" value="1"/>
</dbReference>
<dbReference type="GO" id="GO:0015658">
    <property type="term" value="F:branched-chain amino acid transmembrane transporter activity"/>
    <property type="evidence" value="ECO:0007669"/>
    <property type="project" value="InterPro"/>
</dbReference>
<dbReference type="Pfam" id="PF00005">
    <property type="entry name" value="ABC_tran"/>
    <property type="match status" value="1"/>
</dbReference>
<dbReference type="Gene3D" id="3.40.50.300">
    <property type="entry name" value="P-loop containing nucleotide triphosphate hydrolases"/>
    <property type="match status" value="1"/>
</dbReference>
<dbReference type="PANTHER" id="PTHR45772">
    <property type="entry name" value="CONSERVED COMPONENT OF ABC TRANSPORTER FOR NATURAL AMINO ACIDS-RELATED"/>
    <property type="match status" value="1"/>
</dbReference>
<feature type="transmembrane region" description="Helical" evidence="10">
    <location>
        <begin position="87"/>
        <end position="109"/>
    </location>
</feature>
<feature type="transmembrane region" description="Helical" evidence="10">
    <location>
        <begin position="63"/>
        <end position="81"/>
    </location>
</feature>